<dbReference type="Pfam" id="PF01833">
    <property type="entry name" value="TIG"/>
    <property type="match status" value="2"/>
</dbReference>
<evidence type="ECO:0000313" key="9">
    <source>
        <dbReference type="Proteomes" id="UP000321579"/>
    </source>
</evidence>
<evidence type="ECO:0000313" key="6">
    <source>
        <dbReference type="EMBL" id="SDJ28574.1"/>
    </source>
</evidence>
<dbReference type="InterPro" id="IPR013783">
    <property type="entry name" value="Ig-like_fold"/>
</dbReference>
<reference evidence="7" key="1">
    <citation type="submission" date="2016-03" db="EMBL/GenBank/DDBJ databases">
        <title>Draft genome sequence of Paenibacillus glacialis DSM 22343.</title>
        <authorList>
            <person name="Shin S.-K."/>
            <person name="Yi H."/>
        </authorList>
    </citation>
    <scope>NUCLEOTIDE SEQUENCE [LARGE SCALE GENOMIC DNA]</scope>
    <source>
        <strain evidence="7">NBRC 105008</strain>
    </source>
</reference>
<dbReference type="InterPro" id="IPR002909">
    <property type="entry name" value="IPT_dom"/>
</dbReference>
<evidence type="ECO:0000313" key="5">
    <source>
        <dbReference type="EMBL" id="OCB68913.1"/>
    </source>
</evidence>
<feature type="domain" description="IPT/TIG" evidence="3">
    <location>
        <begin position="43"/>
        <end position="113"/>
    </location>
</feature>
<dbReference type="InterPro" id="IPR032502">
    <property type="entry name" value="DUF4979"/>
</dbReference>
<reference evidence="5" key="2">
    <citation type="submission" date="2016-03" db="EMBL/GenBank/DDBJ databases">
        <authorList>
            <person name="Ploux O."/>
        </authorList>
    </citation>
    <scope>NUCLEOTIDE SEQUENCE</scope>
    <source>
        <strain evidence="5">NBRC 105008</strain>
    </source>
</reference>
<dbReference type="Pfam" id="PF16351">
    <property type="entry name" value="DUF4979"/>
    <property type="match status" value="1"/>
</dbReference>
<dbReference type="CDD" id="cd00102">
    <property type="entry name" value="IPT"/>
    <property type="match status" value="2"/>
</dbReference>
<accession>A0A1B9DGW3</accession>
<gene>
    <name evidence="5" type="ORF">FBGL_15155</name>
    <name evidence="4" type="ORF">FGL01_18430</name>
    <name evidence="6" type="ORF">SAMN05192550_1813</name>
</gene>
<dbReference type="STRING" id="551990.SAMN05192550_1813"/>
<dbReference type="RefSeq" id="WP_066329857.1">
    <property type="nucleotide sequence ID" value="NZ_BJVF01000002.1"/>
</dbReference>
<reference evidence="6 8" key="3">
    <citation type="submission" date="2016-10" db="EMBL/GenBank/DDBJ databases">
        <authorList>
            <person name="Varghese N."/>
            <person name="Submissions S."/>
        </authorList>
    </citation>
    <scope>NUCLEOTIDE SEQUENCE [LARGE SCALE GENOMIC DNA]</scope>
    <source>
        <strain evidence="6 8">Gm-149</strain>
    </source>
</reference>
<evidence type="ECO:0000313" key="7">
    <source>
        <dbReference type="Proteomes" id="UP000093226"/>
    </source>
</evidence>
<dbReference type="Gene3D" id="2.60.40.10">
    <property type="entry name" value="Immunoglobulins"/>
    <property type="match status" value="2"/>
</dbReference>
<dbReference type="OrthoDB" id="633200at2"/>
<evidence type="ECO:0000256" key="1">
    <source>
        <dbReference type="ARBA" id="ARBA00023180"/>
    </source>
</evidence>
<protein>
    <submittedName>
        <fullName evidence="6">IPT/TIG domain-containing protein</fullName>
    </submittedName>
</protein>
<evidence type="ECO:0000313" key="4">
    <source>
        <dbReference type="EMBL" id="GEL11104.1"/>
    </source>
</evidence>
<sequence>MNQIIKNKIKALTVLFSIVLMASCSDQEKDFTGESLVTYPAVTVSSVSPSEGTSGNIVTLTGTNFGQYVKAAKIYFNGILADEILSYTDTSVTVRVPQDAGTGPITVKVWTNKVITEDFTYMTGATISNLSPNSANVGDLVTINGQGFGTDLSKVQVTFTDGITKYDAKFGKVISVSNTQIGVLVPKGAVTGKVRVWLENQIITGPELKVIAPPKGKYIFEFDDPTDVQWLPAQNGTYKIEDGKMKVTFDPTQLGTTASKRRADLYNIINGIFPYPSGTAKTKWVQSPTYPILAMKIAFTGTGAVKPGTGNIILDPSVSGGINAGNNKYKTDFVAQNVIYYDLSADYLTETELATRQFKIADIVGTETGYEVDWIRTFKSTAELKTFLGL</sequence>
<evidence type="ECO:0000313" key="8">
    <source>
        <dbReference type="Proteomes" id="UP000182367"/>
    </source>
</evidence>
<dbReference type="PROSITE" id="PS51257">
    <property type="entry name" value="PROKAR_LIPOPROTEIN"/>
    <property type="match status" value="1"/>
</dbReference>
<dbReference type="SUPFAM" id="SSF81296">
    <property type="entry name" value="E set domains"/>
    <property type="match status" value="2"/>
</dbReference>
<keyword evidence="8" id="KW-1185">Reference proteome</keyword>
<dbReference type="EMBL" id="BJVF01000002">
    <property type="protein sequence ID" value="GEL11104.1"/>
    <property type="molecule type" value="Genomic_DNA"/>
</dbReference>
<proteinExistence type="predicted"/>
<organism evidence="5 7">
    <name type="scientific">Flavobacterium glycines</name>
    <dbReference type="NCBI Taxonomy" id="551990"/>
    <lineage>
        <taxon>Bacteria</taxon>
        <taxon>Pseudomonadati</taxon>
        <taxon>Bacteroidota</taxon>
        <taxon>Flavobacteriia</taxon>
        <taxon>Flavobacteriales</taxon>
        <taxon>Flavobacteriaceae</taxon>
        <taxon>Flavobacterium</taxon>
    </lineage>
</organism>
<reference evidence="4 9" key="4">
    <citation type="submission" date="2019-07" db="EMBL/GenBank/DDBJ databases">
        <title>Whole genome shotgun sequence of Flavobacterium glycines NBRC 105008.</title>
        <authorList>
            <person name="Hosoyama A."/>
            <person name="Uohara A."/>
            <person name="Ohji S."/>
            <person name="Ichikawa N."/>
        </authorList>
    </citation>
    <scope>NUCLEOTIDE SEQUENCE [LARGE SCALE GENOMIC DNA]</scope>
    <source>
        <strain evidence="4 9">NBRC 105008</strain>
    </source>
</reference>
<dbReference type="InterPro" id="IPR014756">
    <property type="entry name" value="Ig_E-set"/>
</dbReference>
<evidence type="ECO:0000259" key="3">
    <source>
        <dbReference type="Pfam" id="PF01833"/>
    </source>
</evidence>
<dbReference type="EMBL" id="LVEO01000029">
    <property type="protein sequence ID" value="OCB68913.1"/>
    <property type="molecule type" value="Genomic_DNA"/>
</dbReference>
<feature type="domain" description="IPT/TIG" evidence="3">
    <location>
        <begin position="126"/>
        <end position="201"/>
    </location>
</feature>
<feature type="chain" id="PRO_5044556039" evidence="2">
    <location>
        <begin position="23"/>
        <end position="390"/>
    </location>
</feature>
<feature type="signal peptide" evidence="2">
    <location>
        <begin position="1"/>
        <end position="22"/>
    </location>
</feature>
<keyword evidence="2" id="KW-0732">Signal</keyword>
<comment type="caution">
    <text evidence="5">The sequence shown here is derived from an EMBL/GenBank/DDBJ whole genome shotgun (WGS) entry which is preliminary data.</text>
</comment>
<dbReference type="EMBL" id="FNEO01000002">
    <property type="protein sequence ID" value="SDJ28574.1"/>
    <property type="molecule type" value="Genomic_DNA"/>
</dbReference>
<name>A0A1B9DGW3_9FLAO</name>
<dbReference type="InterPro" id="IPR052014">
    <property type="entry name" value="Dictyostelium_Tiger"/>
</dbReference>
<evidence type="ECO:0000256" key="2">
    <source>
        <dbReference type="SAM" id="SignalP"/>
    </source>
</evidence>
<dbReference type="Proteomes" id="UP000182367">
    <property type="component" value="Unassembled WGS sequence"/>
</dbReference>
<dbReference type="AlphaFoldDB" id="A0A1B9DGW3"/>
<dbReference type="Proteomes" id="UP000093226">
    <property type="component" value="Unassembled WGS sequence"/>
</dbReference>
<dbReference type="Proteomes" id="UP000321579">
    <property type="component" value="Unassembled WGS sequence"/>
</dbReference>
<dbReference type="PANTHER" id="PTHR31341">
    <property type="entry name" value="IPT/TIG DOMAIN-CONTAINING PROTEIN-RELATED-RELATED"/>
    <property type="match status" value="1"/>
</dbReference>
<keyword evidence="1" id="KW-0325">Glycoprotein</keyword>